<dbReference type="OMA" id="WHLNQDS"/>
<dbReference type="AlphaFoldDB" id="A0E828"/>
<dbReference type="RefSeq" id="XP_001458842.1">
    <property type="nucleotide sequence ID" value="XM_001458805.1"/>
</dbReference>
<evidence type="ECO:0008006" key="4">
    <source>
        <dbReference type="Google" id="ProtNLM"/>
    </source>
</evidence>
<dbReference type="OrthoDB" id="295515at2759"/>
<feature type="transmembrane region" description="Helical" evidence="1">
    <location>
        <begin position="155"/>
        <end position="173"/>
    </location>
</feature>
<reference evidence="2 3" key="1">
    <citation type="journal article" date="2006" name="Nature">
        <title>Global trends of whole-genome duplications revealed by the ciliate Paramecium tetraurelia.</title>
        <authorList>
            <consortium name="Genoscope"/>
            <person name="Aury J.-M."/>
            <person name="Jaillon O."/>
            <person name="Duret L."/>
            <person name="Noel B."/>
            <person name="Jubin C."/>
            <person name="Porcel B.M."/>
            <person name="Segurens B."/>
            <person name="Daubin V."/>
            <person name="Anthouard V."/>
            <person name="Aiach N."/>
            <person name="Arnaiz O."/>
            <person name="Billaut A."/>
            <person name="Beisson J."/>
            <person name="Blanc I."/>
            <person name="Bouhouche K."/>
            <person name="Camara F."/>
            <person name="Duharcourt S."/>
            <person name="Guigo R."/>
            <person name="Gogendeau D."/>
            <person name="Katinka M."/>
            <person name="Keller A.-M."/>
            <person name="Kissmehl R."/>
            <person name="Klotz C."/>
            <person name="Koll F."/>
            <person name="Le Moue A."/>
            <person name="Lepere C."/>
            <person name="Malinsky S."/>
            <person name="Nowacki M."/>
            <person name="Nowak J.K."/>
            <person name="Plattner H."/>
            <person name="Poulain J."/>
            <person name="Ruiz F."/>
            <person name="Serrano V."/>
            <person name="Zagulski M."/>
            <person name="Dessen P."/>
            <person name="Betermier M."/>
            <person name="Weissenbach J."/>
            <person name="Scarpelli C."/>
            <person name="Schachter V."/>
            <person name="Sperling L."/>
            <person name="Meyer E."/>
            <person name="Cohen J."/>
            <person name="Wincker P."/>
        </authorList>
    </citation>
    <scope>NUCLEOTIDE SEQUENCE [LARGE SCALE GENOMIC DNA]</scope>
    <source>
        <strain evidence="2 3">Stock d4-2</strain>
    </source>
</reference>
<dbReference type="GeneID" id="5044627"/>
<keyword evidence="1" id="KW-0472">Membrane</keyword>
<proteinExistence type="predicted"/>
<dbReference type="InParanoid" id="A0E828"/>
<evidence type="ECO:0000313" key="3">
    <source>
        <dbReference type="Proteomes" id="UP000000600"/>
    </source>
</evidence>
<keyword evidence="3" id="KW-1185">Reference proteome</keyword>
<sequence>MNKYTLRFKSQKIEDEYQQSRVHTISIPVFKFGSACLFIIATLKLILVAQENNIGVMPVLIVCQIFSILSFIFLVFKMHKINIQLIFLAYLLIAYELIIKTDTNAQALSLMQSNFTICGVIIILISEFRESVLIIVTTFFFRIIYVMMQETNKSYVIYSTTIILMCFMCYFSYKFNILFRARFLLSQYDYMWESVFPKIVDNPYLIFTFNEDKLEFVLKSQSKIPFECNNTQQLKEFLRDWHLNQDSLENTLYQLYQNEDISEFHSKKIEIVKDKKAKQYIHYSMMKSLSSTFIIKFDDSVIKVEDCKILLQKTFKKQEHLRMKLIKSIYKNLHVSLNLRQLNNLWSIRNSCMKQIMNSKILKQQLKIESFDIKNFLYLNDYFAYKFNKLTFYNPQNEDIMTIAIQLKRLLFEILEATFQQGQVYVEVWERTTIIQYEGKEIMCQKDPVLKLVWSTLVERVEMQNNIWVLQLCREPCVNFTNKQTSK</sequence>
<accession>A0E828</accession>
<gene>
    <name evidence="2" type="ORF">GSPATT00024173001</name>
</gene>
<feature type="transmembrane region" description="Helical" evidence="1">
    <location>
        <begin position="29"/>
        <end position="49"/>
    </location>
</feature>
<dbReference type="Proteomes" id="UP000000600">
    <property type="component" value="Unassembled WGS sequence"/>
</dbReference>
<keyword evidence="1" id="KW-1133">Transmembrane helix</keyword>
<organism evidence="2 3">
    <name type="scientific">Paramecium tetraurelia</name>
    <dbReference type="NCBI Taxonomy" id="5888"/>
    <lineage>
        <taxon>Eukaryota</taxon>
        <taxon>Sar</taxon>
        <taxon>Alveolata</taxon>
        <taxon>Ciliophora</taxon>
        <taxon>Intramacronucleata</taxon>
        <taxon>Oligohymenophorea</taxon>
        <taxon>Peniculida</taxon>
        <taxon>Parameciidae</taxon>
        <taxon>Paramecium</taxon>
    </lineage>
</organism>
<feature type="transmembrane region" description="Helical" evidence="1">
    <location>
        <begin position="55"/>
        <end position="76"/>
    </location>
</feature>
<protein>
    <recommendedName>
        <fullName evidence="4">Transmembrane protein</fullName>
    </recommendedName>
</protein>
<name>A0E828_PARTE</name>
<evidence type="ECO:0000313" key="2">
    <source>
        <dbReference type="EMBL" id="CAK91445.1"/>
    </source>
</evidence>
<evidence type="ECO:0000256" key="1">
    <source>
        <dbReference type="SAM" id="Phobius"/>
    </source>
</evidence>
<dbReference type="EMBL" id="CT868663">
    <property type="protein sequence ID" value="CAK91445.1"/>
    <property type="molecule type" value="Genomic_DNA"/>
</dbReference>
<dbReference type="HOGENOM" id="CLU_043616_0_0_1"/>
<feature type="transmembrane region" description="Helical" evidence="1">
    <location>
        <begin position="83"/>
        <end position="99"/>
    </location>
</feature>
<dbReference type="KEGG" id="ptm:GSPATT00024173001"/>
<keyword evidence="1" id="KW-0812">Transmembrane</keyword>